<dbReference type="AlphaFoldDB" id="A0A1H9RF11"/>
<sequence>MEGLFNLLLESPLLLFFIIAAILSFIQGRGRGAEEENKGPRRPQQQRDQSPPEPARRENEVDWKDIFRQEERPTQPQPTVTRGGENQREAERRVSSLPRDAEQELSKSNRELHERYEKIQSRKKRASEQAGKIDNSPIFEGDLTRRKEKVRLDFSNVSREEAVKGVIWSEILGKPKARRK</sequence>
<feature type="transmembrane region" description="Helical" evidence="2">
    <location>
        <begin position="6"/>
        <end position="26"/>
    </location>
</feature>
<keyword evidence="2" id="KW-0472">Membrane</keyword>
<dbReference type="STRING" id="1601833.SAMN05518684_10390"/>
<keyword evidence="2" id="KW-0812">Transmembrane</keyword>
<evidence type="ECO:0000313" key="4">
    <source>
        <dbReference type="Proteomes" id="UP000198571"/>
    </source>
</evidence>
<organism evidence="3 4">
    <name type="scientific">Salipaludibacillus aurantiacus</name>
    <dbReference type="NCBI Taxonomy" id="1601833"/>
    <lineage>
        <taxon>Bacteria</taxon>
        <taxon>Bacillati</taxon>
        <taxon>Bacillota</taxon>
        <taxon>Bacilli</taxon>
        <taxon>Bacillales</taxon>
        <taxon>Bacillaceae</taxon>
    </lineage>
</organism>
<keyword evidence="4" id="KW-1185">Reference proteome</keyword>
<keyword evidence="2" id="KW-1133">Transmembrane helix</keyword>
<name>A0A1H9RF11_9BACI</name>
<evidence type="ECO:0000313" key="3">
    <source>
        <dbReference type="EMBL" id="SER70559.1"/>
    </source>
</evidence>
<accession>A0A1H9RF11</accession>
<evidence type="ECO:0000256" key="2">
    <source>
        <dbReference type="SAM" id="Phobius"/>
    </source>
</evidence>
<dbReference type="Proteomes" id="UP000198571">
    <property type="component" value="Unassembled WGS sequence"/>
</dbReference>
<dbReference type="EMBL" id="FOGT01000003">
    <property type="protein sequence ID" value="SER70559.1"/>
    <property type="molecule type" value="Genomic_DNA"/>
</dbReference>
<reference evidence="4" key="1">
    <citation type="submission" date="2016-10" db="EMBL/GenBank/DDBJ databases">
        <authorList>
            <person name="Varghese N."/>
            <person name="Submissions S."/>
        </authorList>
    </citation>
    <scope>NUCLEOTIDE SEQUENCE [LARGE SCALE GENOMIC DNA]</scope>
    <source>
        <strain evidence="4">S9</strain>
    </source>
</reference>
<protein>
    <submittedName>
        <fullName evidence="3">Uncharacterized protein</fullName>
    </submittedName>
</protein>
<dbReference type="RefSeq" id="WP_093047848.1">
    <property type="nucleotide sequence ID" value="NZ_FOGT01000003.1"/>
</dbReference>
<feature type="region of interest" description="Disordered" evidence="1">
    <location>
        <begin position="32"/>
        <end position="143"/>
    </location>
</feature>
<feature type="compositionally biased region" description="Basic and acidic residues" evidence="1">
    <location>
        <begin position="54"/>
        <end position="73"/>
    </location>
</feature>
<dbReference type="OrthoDB" id="2967741at2"/>
<proteinExistence type="predicted"/>
<gene>
    <name evidence="3" type="ORF">SAMN05518684_10390</name>
</gene>
<feature type="compositionally biased region" description="Basic and acidic residues" evidence="1">
    <location>
        <begin position="85"/>
        <end position="120"/>
    </location>
</feature>
<evidence type="ECO:0000256" key="1">
    <source>
        <dbReference type="SAM" id="MobiDB-lite"/>
    </source>
</evidence>